<accession>A0ABW9XRF2</accession>
<feature type="signal peptide" evidence="1">
    <location>
        <begin position="1"/>
        <end position="23"/>
    </location>
</feature>
<dbReference type="InterPro" id="IPR003709">
    <property type="entry name" value="VanY-like_core_dom"/>
</dbReference>
<organism evidence="3 4">
    <name type="scientific">Paenibacillus glycinis</name>
    <dbReference type="NCBI Taxonomy" id="2697035"/>
    <lineage>
        <taxon>Bacteria</taxon>
        <taxon>Bacillati</taxon>
        <taxon>Bacillota</taxon>
        <taxon>Bacilli</taxon>
        <taxon>Bacillales</taxon>
        <taxon>Paenibacillaceae</taxon>
        <taxon>Paenibacillus</taxon>
    </lineage>
</organism>
<comment type="caution">
    <text evidence="3">The sequence shown here is derived from an EMBL/GenBank/DDBJ whole genome shotgun (WGS) entry which is preliminary data.</text>
</comment>
<keyword evidence="1" id="KW-0732">Signal</keyword>
<evidence type="ECO:0000259" key="2">
    <source>
        <dbReference type="Pfam" id="PF02557"/>
    </source>
</evidence>
<dbReference type="Gene3D" id="3.30.200.180">
    <property type="match status" value="1"/>
</dbReference>
<dbReference type="RefSeq" id="WP_161744047.1">
    <property type="nucleotide sequence ID" value="NZ_JAAAMV010000011.1"/>
</dbReference>
<dbReference type="InterPro" id="IPR052179">
    <property type="entry name" value="DD-CPase-like"/>
</dbReference>
<protein>
    <recommendedName>
        <fullName evidence="2">D-alanyl-D-alanine carboxypeptidase-like core domain-containing protein</fullName>
    </recommendedName>
</protein>
<evidence type="ECO:0000313" key="4">
    <source>
        <dbReference type="Proteomes" id="UP000665561"/>
    </source>
</evidence>
<feature type="chain" id="PRO_5047189525" description="D-alanyl-D-alanine carboxypeptidase-like core domain-containing protein" evidence="1">
    <location>
        <begin position="24"/>
        <end position="291"/>
    </location>
</feature>
<dbReference type="SUPFAM" id="SSF55166">
    <property type="entry name" value="Hedgehog/DD-peptidase"/>
    <property type="match status" value="1"/>
</dbReference>
<reference evidence="3 4" key="1">
    <citation type="submission" date="2020-01" db="EMBL/GenBank/DDBJ databases">
        <title>Paenibacillus soybeanensis sp. nov. isolated from the nodules of soybean (Glycine max(L.) Merr).</title>
        <authorList>
            <person name="Wang H."/>
        </authorList>
    </citation>
    <scope>NUCLEOTIDE SEQUENCE [LARGE SCALE GENOMIC DNA]</scope>
    <source>
        <strain evidence="3 4">T1</strain>
    </source>
</reference>
<dbReference type="InterPro" id="IPR009045">
    <property type="entry name" value="Zn_M74/Hedgehog-like"/>
</dbReference>
<dbReference type="EMBL" id="JAAAMV010000011">
    <property type="protein sequence ID" value="NBD25231.1"/>
    <property type="molecule type" value="Genomic_DNA"/>
</dbReference>
<dbReference type="Gene3D" id="3.30.1380.10">
    <property type="match status" value="1"/>
</dbReference>
<evidence type="ECO:0000313" key="3">
    <source>
        <dbReference type="EMBL" id="NBD25231.1"/>
    </source>
</evidence>
<name>A0ABW9XRF2_9BACL</name>
<dbReference type="Pfam" id="PF02557">
    <property type="entry name" value="VanY"/>
    <property type="match status" value="1"/>
</dbReference>
<dbReference type="CDD" id="cd14852">
    <property type="entry name" value="LD-carboxypeptidase"/>
    <property type="match status" value="1"/>
</dbReference>
<proteinExistence type="predicted"/>
<dbReference type="PANTHER" id="PTHR34385">
    <property type="entry name" value="D-ALANYL-D-ALANINE CARBOXYPEPTIDASE"/>
    <property type="match status" value="1"/>
</dbReference>
<dbReference type="PANTHER" id="PTHR34385:SF1">
    <property type="entry name" value="PEPTIDOGLYCAN L-ALANYL-D-GLUTAMATE ENDOPEPTIDASE CWLK"/>
    <property type="match status" value="1"/>
</dbReference>
<evidence type="ECO:0000256" key="1">
    <source>
        <dbReference type="SAM" id="SignalP"/>
    </source>
</evidence>
<dbReference type="InterPro" id="IPR058193">
    <property type="entry name" value="VanY/YodJ_core_dom"/>
</dbReference>
<dbReference type="Proteomes" id="UP000665561">
    <property type="component" value="Unassembled WGS sequence"/>
</dbReference>
<sequence length="291" mass="32044">MKKARLAGLVVLALIVAEAGRHANAWMSREAAVPVPNAPAAMHAVHAGRDQPYRGDLVLIDGAHPVREAGRQTDIIRLFDHPELRNGYGLANTAIALSKRAADKWQLLADAAREDGIDRFFIMSGYRNDAEQARLYEEKGSLYELPPGFGEHSLGLSFDVGSAAAEMNRAPEGRWLSKHAWEYGFILRYPQEKTAVTGIRFEPWHLRYVGMPHSALMHRYGWTLEEYLEALKQRKSMSTAMDGVEYEVTYYAASAAGDTAIRVPAAGAYMVSGDNRGGIIVTIQTRTATGA</sequence>
<gene>
    <name evidence="3" type="ORF">GT019_15210</name>
</gene>
<feature type="domain" description="D-alanyl-D-alanine carboxypeptidase-like core" evidence="2">
    <location>
        <begin position="96"/>
        <end position="210"/>
    </location>
</feature>
<keyword evidence="4" id="KW-1185">Reference proteome</keyword>